<evidence type="ECO:0000313" key="2">
    <source>
        <dbReference type="Proteomes" id="UP000078309"/>
    </source>
</evidence>
<gene>
    <name evidence="1" type="ORF">PL14_18385</name>
</gene>
<accession>A0ABD4QZI8</accession>
<proteinExistence type="predicted"/>
<name>A0ABD4QZI8_VIBAN</name>
<dbReference type="EMBL" id="JAHGUI010000137">
    <property type="protein sequence ID" value="MBT2920633.1"/>
    <property type="molecule type" value="Genomic_DNA"/>
</dbReference>
<dbReference type="RefSeq" id="WP_064626865.1">
    <property type="nucleotide sequence ID" value="NZ_CP022102.1"/>
</dbReference>
<protein>
    <recommendedName>
        <fullName evidence="3">Restriction endonuclease</fullName>
    </recommendedName>
</protein>
<reference evidence="1 2" key="1">
    <citation type="journal article" date="2017" name="J. Fish Dis.">
        <title>Comparative assessment of Vibrio virulence in marine fish larvae.</title>
        <authorList>
            <person name="Ronneseth A."/>
            <person name="Castillo D."/>
            <person name="D'Alvise P."/>
            <person name="Tonnesen O."/>
            <person name="Haugland G."/>
            <person name="Grotkjaer T."/>
            <person name="Engell-Sorensen K."/>
            <person name="Norremark L."/>
            <person name="Bergh O."/>
            <person name="Wergeland H.I."/>
            <person name="Gram L."/>
        </authorList>
    </citation>
    <scope>NUCLEOTIDE SEQUENCE [LARGE SCALE GENOMIC DNA]</scope>
    <source>
        <strain evidence="1 2">90-11-286</strain>
    </source>
</reference>
<evidence type="ECO:0000313" key="1">
    <source>
        <dbReference type="EMBL" id="MBT2920633.1"/>
    </source>
</evidence>
<sequence length="269" mass="30795">MDIVKHIKEQYSIDECFTYLKENGVNIDNTRFSKSKALLGKNTYDYEEVWKLSELADLSEVVHYLKEIDIPQDTLIDIVSGPEEISGERKKNKKGKIIGNTRARDKFHEYKVKARLKKAGFTVDESHKGNDARVILADDDFYIECKRVGSEAKIRERFNKAFEQLGDNASKGIIAIDISKIVYKMFLNDVETFQKMASPSLKTFLDNFMTEYLVRAHKEQVDVVCATMIHSRFPIFAPGQYPLINHFCVLHNESVLGKSLLSRLESSVG</sequence>
<dbReference type="Proteomes" id="UP000078309">
    <property type="component" value="Unassembled WGS sequence"/>
</dbReference>
<comment type="caution">
    <text evidence="1">The sequence shown here is derived from an EMBL/GenBank/DDBJ whole genome shotgun (WGS) entry which is preliminary data.</text>
</comment>
<evidence type="ECO:0008006" key="3">
    <source>
        <dbReference type="Google" id="ProtNLM"/>
    </source>
</evidence>
<dbReference type="AlphaFoldDB" id="A0ABD4QZI8"/>
<organism evidence="1 2">
    <name type="scientific">Vibrio anguillarum</name>
    <name type="common">Listonella anguillarum</name>
    <dbReference type="NCBI Taxonomy" id="55601"/>
    <lineage>
        <taxon>Bacteria</taxon>
        <taxon>Pseudomonadati</taxon>
        <taxon>Pseudomonadota</taxon>
        <taxon>Gammaproteobacteria</taxon>
        <taxon>Vibrionales</taxon>
        <taxon>Vibrionaceae</taxon>
        <taxon>Vibrio</taxon>
    </lineage>
</organism>